<evidence type="ECO:0000313" key="7">
    <source>
        <dbReference type="EMBL" id="UTF53091.1"/>
    </source>
</evidence>
<evidence type="ECO:0000256" key="6">
    <source>
        <dbReference type="SAM" id="Phobius"/>
    </source>
</evidence>
<feature type="transmembrane region" description="Helical" evidence="6">
    <location>
        <begin position="101"/>
        <end position="122"/>
    </location>
</feature>
<feature type="transmembrane region" description="Helical" evidence="6">
    <location>
        <begin position="134"/>
        <end position="161"/>
    </location>
</feature>
<feature type="compositionally biased region" description="Acidic residues" evidence="5">
    <location>
        <begin position="257"/>
        <end position="271"/>
    </location>
</feature>
<dbReference type="GO" id="GO:0016020">
    <property type="term" value="C:membrane"/>
    <property type="evidence" value="ECO:0007669"/>
    <property type="project" value="InterPro"/>
</dbReference>
<sequence>MNERIRLGSAVGFTCLLFIGVQFGALALVEPFTAAEMQAVEDPSDPTNSLVYVGAILVMTAFMLAAFKYDLQWIIRGLIVGVSVMLSWFVFAEILPPVATIASFGVFPLLVSLGIGAALVIYPEWYVIDLAGVVMGAGAAGLFGISFGLLPALVLLVVLAVYDAISVYRTEHMLDLAEGVMDLHIPVVLVVPTSLSYSFLEAGDVPGEIENRDAESTATTNGGSPEADADDFEGPTAEPTDSEAAEDERERERTESEQPEPEQTEPELDDASEGVRDALFIGLGDAVIPTILIASAASFLEVGSLDVPLITLNAPALGGVLGTLAGLLVLMAMVLRGRPHAGLPLLNSGAIGGYLVGALWAGVPVATALGL</sequence>
<feature type="transmembrane region" description="Helical" evidence="6">
    <location>
        <begin position="342"/>
        <end position="363"/>
    </location>
</feature>
<evidence type="ECO:0000256" key="3">
    <source>
        <dbReference type="ARBA" id="ARBA00022989"/>
    </source>
</evidence>
<dbReference type="NCBIfam" id="NF041679">
    <property type="entry name" value="IMP_arch_presen"/>
    <property type="match status" value="1"/>
</dbReference>
<dbReference type="EC" id="3.4.23.-" evidence="7"/>
<organism evidence="7 8">
    <name type="scientific">Natronosalvus rutilus</name>
    <dbReference type="NCBI Taxonomy" id="2953753"/>
    <lineage>
        <taxon>Archaea</taxon>
        <taxon>Methanobacteriati</taxon>
        <taxon>Methanobacteriota</taxon>
        <taxon>Stenosarchaea group</taxon>
        <taxon>Halobacteria</taxon>
        <taxon>Halobacteriales</taxon>
        <taxon>Natrialbaceae</taxon>
        <taxon>Natronosalvus</taxon>
    </lineage>
</organism>
<comment type="subcellular location">
    <subcellularLocation>
        <location evidence="1">Endomembrane system</location>
        <topology evidence="1">Multi-pass membrane protein</topology>
    </subcellularLocation>
</comment>
<dbReference type="SMART" id="SM00730">
    <property type="entry name" value="PSN"/>
    <property type="match status" value="1"/>
</dbReference>
<dbReference type="InterPro" id="IPR006639">
    <property type="entry name" value="Preselin/SPP"/>
</dbReference>
<dbReference type="RefSeq" id="WP_254157241.1">
    <property type="nucleotide sequence ID" value="NZ_CP100355.1"/>
</dbReference>
<keyword evidence="8" id="KW-1185">Reference proteome</keyword>
<feature type="transmembrane region" description="Helical" evidence="6">
    <location>
        <begin position="181"/>
        <end position="200"/>
    </location>
</feature>
<name>A0A9E7N924_9EURY</name>
<feature type="transmembrane region" description="Helical" evidence="6">
    <location>
        <begin position="49"/>
        <end position="67"/>
    </location>
</feature>
<evidence type="ECO:0000256" key="2">
    <source>
        <dbReference type="ARBA" id="ARBA00022692"/>
    </source>
</evidence>
<keyword evidence="3 6" id="KW-1133">Transmembrane helix</keyword>
<dbReference type="KEGG" id="sawl:NGM29_15120"/>
<dbReference type="GO" id="GO:0006508">
    <property type="term" value="P:proteolysis"/>
    <property type="evidence" value="ECO:0007669"/>
    <property type="project" value="UniProtKB-KW"/>
</dbReference>
<evidence type="ECO:0000256" key="1">
    <source>
        <dbReference type="ARBA" id="ARBA00004127"/>
    </source>
</evidence>
<feature type="transmembrane region" description="Helical" evidence="6">
    <location>
        <begin position="278"/>
        <end position="300"/>
    </location>
</feature>
<dbReference type="Pfam" id="PF06550">
    <property type="entry name" value="SPP"/>
    <property type="match status" value="1"/>
</dbReference>
<feature type="transmembrane region" description="Helical" evidence="6">
    <location>
        <begin position="312"/>
        <end position="335"/>
    </location>
</feature>
<accession>A0A9E7N924</accession>
<feature type="transmembrane region" description="Helical" evidence="6">
    <location>
        <begin position="7"/>
        <end position="29"/>
    </location>
</feature>
<dbReference type="GeneID" id="73291404"/>
<dbReference type="AlphaFoldDB" id="A0A9E7N924"/>
<protein>
    <submittedName>
        <fullName evidence="7">Presenilin family intramembrane aspartyl protease</fullName>
        <ecNumber evidence="7">3.4.23.-</ecNumber>
    </submittedName>
</protein>
<dbReference type="InterPro" id="IPR010545">
    <property type="entry name" value="SPP"/>
</dbReference>
<keyword evidence="4 6" id="KW-0472">Membrane</keyword>
<evidence type="ECO:0000313" key="8">
    <source>
        <dbReference type="Proteomes" id="UP001056855"/>
    </source>
</evidence>
<keyword evidence="2 6" id="KW-0812">Transmembrane</keyword>
<evidence type="ECO:0000256" key="4">
    <source>
        <dbReference type="ARBA" id="ARBA00023136"/>
    </source>
</evidence>
<proteinExistence type="predicted"/>
<reference evidence="7" key="1">
    <citation type="submission" date="2022-06" db="EMBL/GenBank/DDBJ databases">
        <title>Diverse halophilic archaea isolated from saline environments.</title>
        <authorList>
            <person name="Cui H.-L."/>
        </authorList>
    </citation>
    <scope>NUCLEOTIDE SEQUENCE</scope>
    <source>
        <strain evidence="7">WLHS1</strain>
    </source>
</reference>
<keyword evidence="7" id="KW-0378">Hydrolase</keyword>
<dbReference type="GO" id="GO:0042500">
    <property type="term" value="F:aspartic endopeptidase activity, intramembrane cleaving"/>
    <property type="evidence" value="ECO:0007669"/>
    <property type="project" value="InterPro"/>
</dbReference>
<dbReference type="GO" id="GO:0012505">
    <property type="term" value="C:endomembrane system"/>
    <property type="evidence" value="ECO:0007669"/>
    <property type="project" value="UniProtKB-SubCell"/>
</dbReference>
<feature type="transmembrane region" description="Helical" evidence="6">
    <location>
        <begin position="74"/>
        <end position="95"/>
    </location>
</feature>
<evidence type="ECO:0000256" key="5">
    <source>
        <dbReference type="SAM" id="MobiDB-lite"/>
    </source>
</evidence>
<dbReference type="EMBL" id="CP100355">
    <property type="protein sequence ID" value="UTF53091.1"/>
    <property type="molecule type" value="Genomic_DNA"/>
</dbReference>
<keyword evidence="7" id="KW-0645">Protease</keyword>
<feature type="region of interest" description="Disordered" evidence="5">
    <location>
        <begin position="213"/>
        <end position="271"/>
    </location>
</feature>
<gene>
    <name evidence="7" type="ORF">NGM29_15120</name>
</gene>
<dbReference type="Proteomes" id="UP001056855">
    <property type="component" value="Chromosome"/>
</dbReference>